<evidence type="ECO:0000256" key="1">
    <source>
        <dbReference type="SAM" id="SignalP"/>
    </source>
</evidence>
<proteinExistence type="predicted"/>
<dbReference type="EMBL" id="FOVR01000007">
    <property type="protein sequence ID" value="SFO51317.1"/>
    <property type="molecule type" value="Genomic_DNA"/>
</dbReference>
<feature type="signal peptide" evidence="1">
    <location>
        <begin position="1"/>
        <end position="24"/>
    </location>
</feature>
<organism evidence="2 3">
    <name type="scientific">Cohaesibacter marisflavi</name>
    <dbReference type="NCBI Taxonomy" id="655353"/>
    <lineage>
        <taxon>Bacteria</taxon>
        <taxon>Pseudomonadati</taxon>
        <taxon>Pseudomonadota</taxon>
        <taxon>Alphaproteobacteria</taxon>
        <taxon>Hyphomicrobiales</taxon>
        <taxon>Cohaesibacteraceae</taxon>
    </lineage>
</organism>
<accession>A0A1I5HSS3</accession>
<keyword evidence="1" id="KW-0732">Signal</keyword>
<reference evidence="2 3" key="1">
    <citation type="submission" date="2016-10" db="EMBL/GenBank/DDBJ databases">
        <authorList>
            <person name="de Groot N.N."/>
        </authorList>
    </citation>
    <scope>NUCLEOTIDE SEQUENCE [LARGE SCALE GENOMIC DNA]</scope>
    <source>
        <strain evidence="2 3">CGMCC 1.9157</strain>
    </source>
</reference>
<gene>
    <name evidence="2" type="ORF">SAMN04488056_107108</name>
</gene>
<dbReference type="AlphaFoldDB" id="A0A1I5HSS3"/>
<sequence>MKKPATALSVLAIAAIASTSSVFAAAQVDSRDLTASQARQLVQEQGSVLISTGANQFDRYVANGSYCGVGSDAQPAYIPTANSDASLVGYTCEAIQSNS</sequence>
<keyword evidence="3" id="KW-1185">Reference proteome</keyword>
<feature type="chain" id="PRO_5011745237" evidence="1">
    <location>
        <begin position="25"/>
        <end position="99"/>
    </location>
</feature>
<dbReference type="OrthoDB" id="7870801at2"/>
<dbReference type="Proteomes" id="UP000199236">
    <property type="component" value="Unassembled WGS sequence"/>
</dbReference>
<name>A0A1I5HSS3_9HYPH</name>
<evidence type="ECO:0000313" key="3">
    <source>
        <dbReference type="Proteomes" id="UP000199236"/>
    </source>
</evidence>
<protein>
    <submittedName>
        <fullName evidence="2">Uncharacterized protein</fullName>
    </submittedName>
</protein>
<dbReference type="RefSeq" id="WP_090073334.1">
    <property type="nucleotide sequence ID" value="NZ_FOVR01000007.1"/>
</dbReference>
<evidence type="ECO:0000313" key="2">
    <source>
        <dbReference type="EMBL" id="SFO51317.1"/>
    </source>
</evidence>